<dbReference type="AlphaFoldDB" id="A0A6J8DET7"/>
<dbReference type="InterPro" id="IPR001969">
    <property type="entry name" value="Aspartic_peptidase_AS"/>
</dbReference>
<dbReference type="GO" id="GO:0006508">
    <property type="term" value="P:proteolysis"/>
    <property type="evidence" value="ECO:0007669"/>
    <property type="project" value="InterPro"/>
</dbReference>
<sequence>METKEEKLQKEVDELSKKLYHMHKRKGENLQLKQQLEHNNKIIEQVQKSTKTVYVAKERPFTNYPVDLKRQRSDNKRKKAKIDFLMQNLISPAKDEIRLRPLLERDSADKILFLIHGIYDGDDSVSQLQQLFFQRNQKDDETLQDYSLNLMKIFDQINKRDNTVLGDKDKVLKDRFIEGIKEPHLKREVKRFSYEHKTMKFLEFRQEVLLWVNENTQSWKVKLQMQDVEVVSNQAIKSEHTSKDNSEILKLLTKQQEMLEKQQQQIDRLSNVKNYSDSTNNDVYNSHKPIICYNCGGKGHKRPNVHQLFKHKEVTKKHRKHIGVDSLEVEEEVIVVDITKEVTDIKVEELLFLVTQKSKSPETEIVLENQSVIALIDTGSQVSTVTETYFNTLLQKKPILHDITKWMKVTGANDLPIPYLGYIELNISVAKTMIPNVGFLVVKDTDNISKLPFLLGSNFFMKTKEALEVYNETEKNTLIGKQLSGILTLYNNSFDCEIDSPKISFVKIADKRQNEKYCAIVQSLQGNQGALPRNIMVVDSYAEICQGTVPVRMINIGLEDVWINQKTRVGTLHSASLIHEVSQDNIDIDIKADSN</sequence>
<proteinExistence type="predicted"/>
<accession>A0A6J8DET7</accession>
<dbReference type="EMBL" id="CACVKT020007119">
    <property type="protein sequence ID" value="CAC5405564.1"/>
    <property type="molecule type" value="Genomic_DNA"/>
</dbReference>
<dbReference type="Gene3D" id="2.40.70.10">
    <property type="entry name" value="Acid Proteases"/>
    <property type="match status" value="1"/>
</dbReference>
<dbReference type="OrthoDB" id="6117954at2759"/>
<gene>
    <name evidence="1" type="ORF">MCOR_39239</name>
</gene>
<organism evidence="1 2">
    <name type="scientific">Mytilus coruscus</name>
    <name type="common">Sea mussel</name>
    <dbReference type="NCBI Taxonomy" id="42192"/>
    <lineage>
        <taxon>Eukaryota</taxon>
        <taxon>Metazoa</taxon>
        <taxon>Spiralia</taxon>
        <taxon>Lophotrochozoa</taxon>
        <taxon>Mollusca</taxon>
        <taxon>Bivalvia</taxon>
        <taxon>Autobranchia</taxon>
        <taxon>Pteriomorphia</taxon>
        <taxon>Mytilida</taxon>
        <taxon>Mytiloidea</taxon>
        <taxon>Mytilidae</taxon>
        <taxon>Mytilinae</taxon>
        <taxon>Mytilus</taxon>
    </lineage>
</organism>
<protein>
    <submittedName>
        <fullName evidence="1">Uncharacterized protein</fullName>
    </submittedName>
</protein>
<dbReference type="GO" id="GO:0004190">
    <property type="term" value="F:aspartic-type endopeptidase activity"/>
    <property type="evidence" value="ECO:0007669"/>
    <property type="project" value="InterPro"/>
</dbReference>
<dbReference type="SUPFAM" id="SSF50630">
    <property type="entry name" value="Acid proteases"/>
    <property type="match status" value="1"/>
</dbReference>
<evidence type="ECO:0000313" key="1">
    <source>
        <dbReference type="EMBL" id="CAC5405564.1"/>
    </source>
</evidence>
<reference evidence="1 2" key="1">
    <citation type="submission" date="2020-06" db="EMBL/GenBank/DDBJ databases">
        <authorList>
            <person name="Li R."/>
            <person name="Bekaert M."/>
        </authorList>
    </citation>
    <scope>NUCLEOTIDE SEQUENCE [LARGE SCALE GENOMIC DNA]</scope>
    <source>
        <strain evidence="2">wild</strain>
    </source>
</reference>
<dbReference type="Proteomes" id="UP000507470">
    <property type="component" value="Unassembled WGS sequence"/>
</dbReference>
<dbReference type="PROSITE" id="PS00141">
    <property type="entry name" value="ASP_PROTEASE"/>
    <property type="match status" value="1"/>
</dbReference>
<name>A0A6J8DET7_MYTCO</name>
<keyword evidence="2" id="KW-1185">Reference proteome</keyword>
<evidence type="ECO:0000313" key="2">
    <source>
        <dbReference type="Proteomes" id="UP000507470"/>
    </source>
</evidence>
<dbReference type="InterPro" id="IPR021109">
    <property type="entry name" value="Peptidase_aspartic_dom_sf"/>
</dbReference>